<dbReference type="AlphaFoldDB" id="A0A8S1P4U6"/>
<organism evidence="1 2">
    <name type="scientific">Paramecium sonneborni</name>
    <dbReference type="NCBI Taxonomy" id="65129"/>
    <lineage>
        <taxon>Eukaryota</taxon>
        <taxon>Sar</taxon>
        <taxon>Alveolata</taxon>
        <taxon>Ciliophora</taxon>
        <taxon>Intramacronucleata</taxon>
        <taxon>Oligohymenophorea</taxon>
        <taxon>Peniculida</taxon>
        <taxon>Parameciidae</taxon>
        <taxon>Paramecium</taxon>
    </lineage>
</organism>
<proteinExistence type="predicted"/>
<dbReference type="EMBL" id="CAJJDN010000069">
    <property type="protein sequence ID" value="CAD8098036.1"/>
    <property type="molecule type" value="Genomic_DNA"/>
</dbReference>
<gene>
    <name evidence="1" type="ORF">PSON_ATCC_30995.1.T0690195</name>
</gene>
<accession>A0A8S1P4U6</accession>
<name>A0A8S1P4U6_9CILI</name>
<evidence type="ECO:0000313" key="1">
    <source>
        <dbReference type="EMBL" id="CAD8098036.1"/>
    </source>
</evidence>
<protein>
    <submittedName>
        <fullName evidence="1">Uncharacterized protein</fullName>
    </submittedName>
</protein>
<dbReference type="Proteomes" id="UP000692954">
    <property type="component" value="Unassembled WGS sequence"/>
</dbReference>
<keyword evidence="2" id="KW-1185">Reference proteome</keyword>
<sequence length="172" mass="20463">MHSKQTSSQMERQSFHTQQSAIQENLAFQFNENTQSNIENTKIMVEKFTSRLNNISIPSSLKLNQKQNLQDVKGIENYYGPYNLSFITKKHPQLFLKGIQKYLEIKYQFIQMQNYQNGFTFSLNEQKIDLKLYRIENLEIFYCHIHCVNSKNNSNYSEFNTIICDLQSNFQF</sequence>
<comment type="caution">
    <text evidence="1">The sequence shown here is derived from an EMBL/GenBank/DDBJ whole genome shotgun (WGS) entry which is preliminary data.</text>
</comment>
<reference evidence="1" key="1">
    <citation type="submission" date="2021-01" db="EMBL/GenBank/DDBJ databases">
        <authorList>
            <consortium name="Genoscope - CEA"/>
            <person name="William W."/>
        </authorList>
    </citation>
    <scope>NUCLEOTIDE SEQUENCE</scope>
</reference>
<evidence type="ECO:0000313" key="2">
    <source>
        <dbReference type="Proteomes" id="UP000692954"/>
    </source>
</evidence>